<name>H6L938_SAPGL</name>
<evidence type="ECO:0000313" key="1">
    <source>
        <dbReference type="EMBL" id="AFC23174.1"/>
    </source>
</evidence>
<dbReference type="HOGENOM" id="CLU_3122501_0_0_10"/>
<reference evidence="1 2" key="1">
    <citation type="journal article" date="2012" name="Stand. Genomic Sci.">
        <title>Complete genome sequencing and analysis of Saprospira grandis str. Lewin, a predatory marine bacterium.</title>
        <authorList>
            <person name="Saw J.H."/>
            <person name="Yuryev A."/>
            <person name="Kanbe M."/>
            <person name="Hou S."/>
            <person name="Young A.G."/>
            <person name="Aizawa S."/>
            <person name="Alam M."/>
        </authorList>
    </citation>
    <scope>NUCLEOTIDE SEQUENCE [LARGE SCALE GENOMIC DNA]</scope>
    <source>
        <strain evidence="1 2">Lewin</strain>
    </source>
</reference>
<proteinExistence type="predicted"/>
<dbReference type="EMBL" id="CP002831">
    <property type="protein sequence ID" value="AFC23174.1"/>
    <property type="molecule type" value="Genomic_DNA"/>
</dbReference>
<dbReference type="Proteomes" id="UP000007519">
    <property type="component" value="Chromosome"/>
</dbReference>
<dbReference type="AlphaFoldDB" id="H6L938"/>
<gene>
    <name evidence="1" type="ordered locus">SGRA_0435</name>
</gene>
<sequence length="50" mass="5485">MAGQFCADGLKLNGKLQVGKANKDFLRQFAQVSKGLLKKDSCPKNAKIKF</sequence>
<organism evidence="1 2">
    <name type="scientific">Saprospira grandis (strain Lewin)</name>
    <dbReference type="NCBI Taxonomy" id="984262"/>
    <lineage>
        <taxon>Bacteria</taxon>
        <taxon>Pseudomonadati</taxon>
        <taxon>Bacteroidota</taxon>
        <taxon>Saprospiria</taxon>
        <taxon>Saprospirales</taxon>
        <taxon>Saprospiraceae</taxon>
        <taxon>Saprospira</taxon>
    </lineage>
</organism>
<accession>H6L938</accession>
<keyword evidence="2" id="KW-1185">Reference proteome</keyword>
<dbReference type="KEGG" id="sgn:SGRA_0435"/>
<evidence type="ECO:0000313" key="2">
    <source>
        <dbReference type="Proteomes" id="UP000007519"/>
    </source>
</evidence>
<protein>
    <submittedName>
        <fullName evidence="1">Uncharacterized protein</fullName>
    </submittedName>
</protein>